<evidence type="ECO:0000256" key="1">
    <source>
        <dbReference type="SAM" id="MobiDB-lite"/>
    </source>
</evidence>
<feature type="region of interest" description="Disordered" evidence="1">
    <location>
        <begin position="1"/>
        <end position="37"/>
    </location>
</feature>
<comment type="caution">
    <text evidence="2">The sequence shown here is derived from an EMBL/GenBank/DDBJ whole genome shotgun (WGS) entry which is preliminary data.</text>
</comment>
<keyword evidence="3" id="KW-1185">Reference proteome</keyword>
<feature type="compositionally biased region" description="Basic and acidic residues" evidence="1">
    <location>
        <begin position="19"/>
        <end position="37"/>
    </location>
</feature>
<accession>A0A9X0AIL8</accession>
<feature type="compositionally biased region" description="Polar residues" evidence="1">
    <location>
        <begin position="98"/>
        <end position="108"/>
    </location>
</feature>
<organism evidence="2 3">
    <name type="scientific">Sclerotinia nivalis</name>
    <dbReference type="NCBI Taxonomy" id="352851"/>
    <lineage>
        <taxon>Eukaryota</taxon>
        <taxon>Fungi</taxon>
        <taxon>Dikarya</taxon>
        <taxon>Ascomycota</taxon>
        <taxon>Pezizomycotina</taxon>
        <taxon>Leotiomycetes</taxon>
        <taxon>Helotiales</taxon>
        <taxon>Sclerotiniaceae</taxon>
        <taxon>Sclerotinia</taxon>
    </lineage>
</organism>
<evidence type="ECO:0000313" key="2">
    <source>
        <dbReference type="EMBL" id="KAJ8061633.1"/>
    </source>
</evidence>
<feature type="compositionally biased region" description="Pro residues" evidence="1">
    <location>
        <begin position="1"/>
        <end position="10"/>
    </location>
</feature>
<gene>
    <name evidence="2" type="ORF">OCU04_009439</name>
</gene>
<feature type="compositionally biased region" description="Polar residues" evidence="1">
    <location>
        <begin position="150"/>
        <end position="167"/>
    </location>
</feature>
<proteinExistence type="predicted"/>
<evidence type="ECO:0000313" key="3">
    <source>
        <dbReference type="Proteomes" id="UP001152300"/>
    </source>
</evidence>
<protein>
    <submittedName>
        <fullName evidence="2">Uncharacterized protein</fullName>
    </submittedName>
</protein>
<dbReference type="EMBL" id="JAPEIS010000011">
    <property type="protein sequence ID" value="KAJ8061633.1"/>
    <property type="molecule type" value="Genomic_DNA"/>
</dbReference>
<sequence>MEQYPTPPSTSSPKHNNHGYHDGHNIDGRNEASRDTYGKVATAESYISHNDQAHDKKSGIYSSFTDASTIVPASTEAWASGHPAPSKPTEAHDFYGITSQDPSYNIPNRFSGPPTSDYFKTAPQDSRAKSYSYSYNDNSQRATHRPAQETYWQTTSDPVSPSQNPPMQTLDPHPYSEEFDPSYPTRPGPPPRRSSSPIPNTLPSTAGTNANYNPPQQTPHPQPIRRRSSPIPGRISSPFKKPLSPYSLSRPKPRPGFVKRVTRRIKSWMRSLFSWTRANPIKAGLLSFIPVLLGAGIVKTVKGVKHFLGRGADKMREKKHKLGKGLQDAKNVQKKWVEDVLGDFKGFAGSKGGPLNGILRILHMLLNHYCRLSPSNIPRAASILLELYFLDLKTLS</sequence>
<dbReference type="AlphaFoldDB" id="A0A9X0AIL8"/>
<dbReference type="Proteomes" id="UP001152300">
    <property type="component" value="Unassembled WGS sequence"/>
</dbReference>
<reference evidence="2" key="1">
    <citation type="submission" date="2022-11" db="EMBL/GenBank/DDBJ databases">
        <title>Genome Resource of Sclerotinia nivalis Strain SnTB1, a Plant Pathogen Isolated from American Ginseng.</title>
        <authorList>
            <person name="Fan S."/>
        </authorList>
    </citation>
    <scope>NUCLEOTIDE SEQUENCE</scope>
    <source>
        <strain evidence="2">SnTB1</strain>
    </source>
</reference>
<feature type="region of interest" description="Disordered" evidence="1">
    <location>
        <begin position="98"/>
        <end position="255"/>
    </location>
</feature>
<feature type="compositionally biased region" description="Polar residues" evidence="1">
    <location>
        <begin position="129"/>
        <end position="141"/>
    </location>
</feature>
<feature type="compositionally biased region" description="Polar residues" evidence="1">
    <location>
        <begin position="201"/>
        <end position="215"/>
    </location>
</feature>
<name>A0A9X0AIL8_9HELO</name>
<feature type="compositionally biased region" description="Low complexity" evidence="1">
    <location>
        <begin position="229"/>
        <end position="238"/>
    </location>
</feature>
<dbReference type="OrthoDB" id="60033at2759"/>